<gene>
    <name evidence="2" type="ordered locus">CLM_2063</name>
</gene>
<dbReference type="KEGG" id="cby:CLM_2063"/>
<feature type="transmembrane region" description="Helical" evidence="1">
    <location>
        <begin position="54"/>
        <end position="74"/>
    </location>
</feature>
<name>C1FP74_CLOBJ</name>
<evidence type="ECO:0000256" key="1">
    <source>
        <dbReference type="SAM" id="Phobius"/>
    </source>
</evidence>
<feature type="transmembrane region" description="Helical" evidence="1">
    <location>
        <begin position="105"/>
        <end position="128"/>
    </location>
</feature>
<evidence type="ECO:0000313" key="2">
    <source>
        <dbReference type="EMBL" id="ACO85682.1"/>
    </source>
</evidence>
<accession>C1FP74</accession>
<protein>
    <submittedName>
        <fullName evidence="2">Uncharacterized protein</fullName>
    </submittedName>
</protein>
<feature type="transmembrane region" description="Helical" evidence="1">
    <location>
        <begin position="20"/>
        <end position="42"/>
    </location>
</feature>
<evidence type="ECO:0000313" key="3">
    <source>
        <dbReference type="Proteomes" id="UP000001374"/>
    </source>
</evidence>
<proteinExistence type="predicted"/>
<keyword evidence="1" id="KW-0472">Membrane</keyword>
<sequence>MDKVLEFIIICIKNKDFSIILSVLLIILAMISPSWILIFFYKRNIFYKLEFTKLITLCASLNILFFAAIFLIEFSSEIQRCTKEINGRSEKLEEKELKNLREDTIYKSLIITVIKLLAVPVLVMFYYIMNVIFSSPKISFKLMVIAIIIVYAILLGIKIIRIINETIQEVRKVIKSKIEKNKKFTK</sequence>
<dbReference type="EMBL" id="CP001581">
    <property type="protein sequence ID" value="ACO85682.1"/>
    <property type="molecule type" value="Genomic_DNA"/>
</dbReference>
<keyword evidence="1" id="KW-0812">Transmembrane</keyword>
<feature type="transmembrane region" description="Helical" evidence="1">
    <location>
        <begin position="140"/>
        <end position="163"/>
    </location>
</feature>
<keyword evidence="1" id="KW-1133">Transmembrane helix</keyword>
<organism evidence="2 3">
    <name type="scientific">Clostridium botulinum (strain Kyoto / Type A2)</name>
    <dbReference type="NCBI Taxonomy" id="536232"/>
    <lineage>
        <taxon>Bacteria</taxon>
        <taxon>Bacillati</taxon>
        <taxon>Bacillota</taxon>
        <taxon>Clostridia</taxon>
        <taxon>Eubacteriales</taxon>
        <taxon>Clostridiaceae</taxon>
        <taxon>Clostridium</taxon>
    </lineage>
</organism>
<dbReference type="RefSeq" id="WP_012704890.1">
    <property type="nucleotide sequence ID" value="NC_012563.1"/>
</dbReference>
<dbReference type="AlphaFoldDB" id="C1FP74"/>
<dbReference type="HOGENOM" id="CLU_1452061_0_0_9"/>
<reference evidence="2 3" key="1">
    <citation type="submission" date="2008-10" db="EMBL/GenBank/DDBJ databases">
        <title>Genome sequence of Clostridium botulinum A2 Kyoto.</title>
        <authorList>
            <person name="Shrivastava S."/>
            <person name="Brinkac L.M."/>
            <person name="Brown J.L."/>
            <person name="Bruce D."/>
            <person name="Detter C.C."/>
            <person name="Johnson E.A."/>
            <person name="Munk C.A."/>
            <person name="Smith L.A."/>
            <person name="Smith T.J."/>
            <person name="Sutton G."/>
            <person name="Brettin T.S."/>
        </authorList>
    </citation>
    <scope>NUCLEOTIDE SEQUENCE [LARGE SCALE GENOMIC DNA]</scope>
    <source>
        <strain evidence="3">Kyoto / Type A2</strain>
    </source>
</reference>
<dbReference type="Proteomes" id="UP000001374">
    <property type="component" value="Chromosome"/>
</dbReference>